<dbReference type="WBParaSite" id="Pan_g12986.t1">
    <property type="protein sequence ID" value="Pan_g12986.t1"/>
    <property type="gene ID" value="Pan_g12986"/>
</dbReference>
<dbReference type="Gene3D" id="1.25.40.420">
    <property type="match status" value="1"/>
</dbReference>
<dbReference type="PROSITE" id="PS50097">
    <property type="entry name" value="BTB"/>
    <property type="match status" value="1"/>
</dbReference>
<dbReference type="InterPro" id="IPR051481">
    <property type="entry name" value="BTB-POZ/Galectin-3-binding"/>
</dbReference>
<protein>
    <submittedName>
        <fullName evidence="3">BTB domain-containing protein</fullName>
    </submittedName>
</protein>
<dbReference type="PANTHER" id="PTHR24410">
    <property type="entry name" value="HL07962P-RELATED"/>
    <property type="match status" value="1"/>
</dbReference>
<dbReference type="Gene3D" id="3.30.710.10">
    <property type="entry name" value="Potassium Channel Kv1.1, Chain A"/>
    <property type="match status" value="1"/>
</dbReference>
<dbReference type="AlphaFoldDB" id="A0A7E4UUG0"/>
<dbReference type="SMART" id="SM00225">
    <property type="entry name" value="BTB"/>
    <property type="match status" value="1"/>
</dbReference>
<keyword evidence="2" id="KW-1185">Reference proteome</keyword>
<evidence type="ECO:0000259" key="1">
    <source>
        <dbReference type="PROSITE" id="PS50097"/>
    </source>
</evidence>
<feature type="domain" description="BTB" evidence="1">
    <location>
        <begin position="107"/>
        <end position="174"/>
    </location>
</feature>
<dbReference type="CDD" id="cd18186">
    <property type="entry name" value="BTB_POZ_ZBTB_KLHL-like"/>
    <property type="match status" value="1"/>
</dbReference>
<name>A0A7E4UUG0_PANRE</name>
<proteinExistence type="predicted"/>
<dbReference type="CDD" id="cd14733">
    <property type="entry name" value="BACK"/>
    <property type="match status" value="1"/>
</dbReference>
<dbReference type="Pfam" id="PF00651">
    <property type="entry name" value="BTB"/>
    <property type="match status" value="1"/>
</dbReference>
<evidence type="ECO:0000313" key="2">
    <source>
        <dbReference type="Proteomes" id="UP000492821"/>
    </source>
</evidence>
<reference evidence="2" key="1">
    <citation type="journal article" date="2013" name="Genetics">
        <title>The draft genome and transcriptome of Panagrellus redivivus are shaped by the harsh demands of a free-living lifestyle.</title>
        <authorList>
            <person name="Srinivasan J."/>
            <person name="Dillman A.R."/>
            <person name="Macchietto M.G."/>
            <person name="Heikkinen L."/>
            <person name="Lakso M."/>
            <person name="Fracchia K.M."/>
            <person name="Antoshechkin I."/>
            <person name="Mortazavi A."/>
            <person name="Wong G."/>
            <person name="Sternberg P.W."/>
        </authorList>
    </citation>
    <scope>NUCLEOTIDE SEQUENCE [LARGE SCALE GENOMIC DNA]</scope>
    <source>
        <strain evidence="2">MT8872</strain>
    </source>
</reference>
<dbReference type="SUPFAM" id="SSF54695">
    <property type="entry name" value="POZ domain"/>
    <property type="match status" value="1"/>
</dbReference>
<dbReference type="PANTHER" id="PTHR24410:SF23">
    <property type="entry name" value="BTB DOMAIN-CONTAINING PROTEIN-RELATED"/>
    <property type="match status" value="1"/>
</dbReference>
<reference evidence="3" key="2">
    <citation type="submission" date="2020-10" db="UniProtKB">
        <authorList>
            <consortium name="WormBaseParasite"/>
        </authorList>
    </citation>
    <scope>IDENTIFICATION</scope>
</reference>
<evidence type="ECO:0000313" key="3">
    <source>
        <dbReference type="WBParaSite" id="Pan_g12986.t1"/>
    </source>
</evidence>
<dbReference type="Proteomes" id="UP000492821">
    <property type="component" value="Unassembled WGS sequence"/>
</dbReference>
<accession>A0A7E4UUG0</accession>
<dbReference type="InterPro" id="IPR011333">
    <property type="entry name" value="SKP1/BTB/POZ_sf"/>
</dbReference>
<dbReference type="InterPro" id="IPR000210">
    <property type="entry name" value="BTB/POZ_dom"/>
</dbReference>
<sequence>MLRNRGRDDRDDTSNTITLQDAVSTVIDESQLERNAYHPIVTTPYRKINFSNVNWYVHVYLRQCKLELSCYENNLDVVEFKALANVKTPTMMSPTNHVYLSFEHYPKDYKLNVQNEPIQVHRHFLALLSPVFHAMFTHDTVESRTGKSEIQGIDYKSVVSAIDFCYGRKLDLSDTNNVIGILRFGDRYDIKSITATLQYVPFTDKINERTFCNVLSYAYDMSLGALTFSCAEYFRQNTHRALNSTKFGSLPIPVVLNFLSAAYGTDDNFEIFHLACKDNMKFITDYLEPSIISGLNADTFCSTMSFSFKYQREKLKPLCAAFFNQHMAEIMSMPEFVNLESEVIKQILKAALDLKNTESGRSS</sequence>
<organism evidence="2 3">
    <name type="scientific">Panagrellus redivivus</name>
    <name type="common">Microworm</name>
    <dbReference type="NCBI Taxonomy" id="6233"/>
    <lineage>
        <taxon>Eukaryota</taxon>
        <taxon>Metazoa</taxon>
        <taxon>Ecdysozoa</taxon>
        <taxon>Nematoda</taxon>
        <taxon>Chromadorea</taxon>
        <taxon>Rhabditida</taxon>
        <taxon>Tylenchina</taxon>
        <taxon>Panagrolaimomorpha</taxon>
        <taxon>Panagrolaimoidea</taxon>
        <taxon>Panagrolaimidae</taxon>
        <taxon>Panagrellus</taxon>
    </lineage>
</organism>